<name>A0A4U7J3Y3_9FIRM</name>
<evidence type="ECO:0000313" key="2">
    <source>
        <dbReference type="EMBL" id="QNU65932.1"/>
    </source>
</evidence>
<dbReference type="RefSeq" id="WP_137699309.1">
    <property type="nucleotide sequence ID" value="NZ_CP061336.1"/>
</dbReference>
<dbReference type="PANTHER" id="PTHR36455:SF1">
    <property type="entry name" value="BLR8292 PROTEIN"/>
    <property type="match status" value="1"/>
</dbReference>
<dbReference type="KEGG" id="rher:EHE19_013680"/>
<evidence type="ECO:0000313" key="5">
    <source>
        <dbReference type="Proteomes" id="UP000306409"/>
    </source>
</evidence>
<proteinExistence type="predicted"/>
<evidence type="ECO:0000313" key="4">
    <source>
        <dbReference type="EMBL" id="QNU67915.1"/>
    </source>
</evidence>
<accession>A0A4U7J3Y3</accession>
<dbReference type="EMBL" id="CP061336">
    <property type="protein sequence ID" value="QNU67915.1"/>
    <property type="molecule type" value="Genomic_DNA"/>
</dbReference>
<keyword evidence="5" id="KW-1185">Reference proteome</keyword>
<dbReference type="EMBL" id="CP061336">
    <property type="protein sequence ID" value="QNU65932.1"/>
    <property type="molecule type" value="Genomic_DNA"/>
</dbReference>
<dbReference type="EMBL" id="CP061336">
    <property type="protein sequence ID" value="QNU67310.1"/>
    <property type="molecule type" value="Genomic_DNA"/>
</dbReference>
<dbReference type="KEGG" id="rher:EHE19_005565"/>
<sequence>MLNTRDKRIYLACGYTDMRKSINGLAAIVEGSFRLDPFGRALFVFCNRNRDRLKILEWDGDGFWLHFKRLEKGHFKWPLAGDEQTMMLTSEEMEYLLGSPRLTQKLKRQEIRANTAI</sequence>
<dbReference type="Pfam" id="PF05717">
    <property type="entry name" value="TnpB_IS66"/>
    <property type="match status" value="1"/>
</dbReference>
<dbReference type="OrthoDB" id="4956084at2"/>
<dbReference type="NCBIfam" id="NF033819">
    <property type="entry name" value="IS66_TnpB"/>
    <property type="match status" value="1"/>
</dbReference>
<dbReference type="EMBL" id="CP061336">
    <property type="protein sequence ID" value="QNU65559.1"/>
    <property type="molecule type" value="Genomic_DNA"/>
</dbReference>
<organism evidence="2 5">
    <name type="scientific">Ruminiclostridium herbifermentans</name>
    <dbReference type="NCBI Taxonomy" id="2488810"/>
    <lineage>
        <taxon>Bacteria</taxon>
        <taxon>Bacillati</taxon>
        <taxon>Bacillota</taxon>
        <taxon>Clostridia</taxon>
        <taxon>Eubacteriales</taxon>
        <taxon>Oscillospiraceae</taxon>
        <taxon>Ruminiclostridium</taxon>
    </lineage>
</organism>
<reference evidence="2 5" key="1">
    <citation type="submission" date="2020-09" db="EMBL/GenBank/DDBJ databases">
        <title>Characterization and genome sequencing of Ruminiclostridium sp. nov. MA18.</title>
        <authorList>
            <person name="Rettenmaier R."/>
            <person name="Kowollik M.-L."/>
            <person name="Liebl W."/>
            <person name="Zverlov V."/>
        </authorList>
    </citation>
    <scope>NUCLEOTIDE SEQUENCE [LARGE SCALE GENOMIC DNA]</scope>
    <source>
        <strain evidence="2 5">MA18</strain>
    </source>
</reference>
<dbReference type="KEGG" id="rher:EHE19_011530"/>
<gene>
    <name evidence="2" type="primary">tnpB</name>
    <name evidence="3" type="ORF">EHE19_001855</name>
    <name evidence="4" type="ORF">EHE19_005565</name>
    <name evidence="1" type="ORF">EHE19_011530</name>
    <name evidence="2" type="ORF">EHE19_013680</name>
</gene>
<dbReference type="InterPro" id="IPR008878">
    <property type="entry name" value="Transposase_IS66_Orf2"/>
</dbReference>
<evidence type="ECO:0000313" key="1">
    <source>
        <dbReference type="EMBL" id="QNU65559.1"/>
    </source>
</evidence>
<dbReference type="KEGG" id="rher:EHE19_001855"/>
<dbReference type="AlphaFoldDB" id="A0A4U7J3Y3"/>
<evidence type="ECO:0000313" key="3">
    <source>
        <dbReference type="EMBL" id="QNU67310.1"/>
    </source>
</evidence>
<dbReference type="Proteomes" id="UP000306409">
    <property type="component" value="Chromosome"/>
</dbReference>
<protein>
    <submittedName>
        <fullName evidence="2">IS66 family insertion sequence element accessory protein TnpB</fullName>
    </submittedName>
</protein>
<dbReference type="PANTHER" id="PTHR36455">
    <property type="match status" value="1"/>
</dbReference>